<evidence type="ECO:0000256" key="3">
    <source>
        <dbReference type="ARBA" id="ARBA00022676"/>
    </source>
</evidence>
<comment type="catalytic activity">
    <reaction evidence="10">
        <text>L-seryl-[EGF-like domain protein] + UDP-alpha-D-glucose = 3-O-(beta-D-glucosyl)-L-seryl-[EGF-like domain protein] + UDP + H(+)</text>
        <dbReference type="Rhea" id="RHEA:58116"/>
        <dbReference type="Rhea" id="RHEA-COMP:14610"/>
        <dbReference type="Rhea" id="RHEA-COMP:16010"/>
        <dbReference type="ChEBI" id="CHEBI:15378"/>
        <dbReference type="ChEBI" id="CHEBI:29999"/>
        <dbReference type="ChEBI" id="CHEBI:58223"/>
        <dbReference type="ChEBI" id="CHEBI:58885"/>
        <dbReference type="ChEBI" id="CHEBI:140576"/>
    </reaction>
</comment>
<evidence type="ECO:0000256" key="2">
    <source>
        <dbReference type="ARBA" id="ARBA00006063"/>
    </source>
</evidence>
<keyword evidence="4 12" id="KW-0732">Signal</keyword>
<keyword evidence="3" id="KW-0328">Glycosyltransferase</keyword>
<comment type="similarity">
    <text evidence="2">Belongs to the KDELC family.</text>
</comment>
<dbReference type="Pfam" id="PF00630">
    <property type="entry name" value="Filamin"/>
    <property type="match status" value="1"/>
</dbReference>
<feature type="repeat" description="Filamin" evidence="11">
    <location>
        <begin position="33"/>
        <end position="137"/>
    </location>
</feature>
<dbReference type="SUPFAM" id="SSF81296">
    <property type="entry name" value="E set domains"/>
    <property type="match status" value="1"/>
</dbReference>
<proteinExistence type="inferred from homology"/>
<evidence type="ECO:0000256" key="7">
    <source>
        <dbReference type="ARBA" id="ARBA00043952"/>
    </source>
</evidence>
<dbReference type="GO" id="GO:0046527">
    <property type="term" value="F:glucosyltransferase activity"/>
    <property type="evidence" value="ECO:0007669"/>
    <property type="project" value="TreeGrafter"/>
</dbReference>
<sequence>MSFLAVACVAFALRVAAAAEQCPIAECEERAPSLTPTGQSVRVYGPGLRGNFRLPARYFFVQVVDADGSNSTTSAPGNLSVNILGTQSHCSIWTQVLSRGDGLFFVRYKIFRTCPEAKIEIAYMGSPLAESPILLRGPLHHDTCNCPIPYDEWLGHLECRAVDPQILADLADFEKVDMKKVLQDALQRFDRPGSVSFCHYAVVKNQVYRKCYGQHVGFNMFMDQILLSLARKVVLPDVEMLVNLGDWPLERKDYWGKPVPFFSWCGSNSTRDIVMPTYDLTESSLEMMGRVTLDMLSVQGHGGPAWKDKEPSGFWRGRDSRQERLDLVALSRRYPDLLNASLTNFFFFRDKMEEYGPQASHISFFDFFRHKYQINVDGTVAAYRLPYLLAGSGLVLKQDSEYYEHFYPRLVAMEHYVPFRRDLSDLVEKLDWARKNDERVQRIVRSAQQFVLDYLLPHHVLCYYAQLLQEYSLRLTRKVDIHQTMEHVPQPRDESSCACTQAQANHDEL</sequence>
<dbReference type="GO" id="GO:0005788">
    <property type="term" value="C:endoplasmic reticulum lumen"/>
    <property type="evidence" value="ECO:0007669"/>
    <property type="project" value="UniProtKB-SubCell"/>
</dbReference>
<feature type="signal peptide" evidence="12">
    <location>
        <begin position="1"/>
        <end position="18"/>
    </location>
</feature>
<dbReference type="PANTHER" id="PTHR12203">
    <property type="entry name" value="KDEL LYS-ASP-GLU-LEU CONTAINING - RELATED"/>
    <property type="match status" value="1"/>
</dbReference>
<dbReference type="EMBL" id="GEGO01001605">
    <property type="protein sequence ID" value="JAR93799.1"/>
    <property type="molecule type" value="Transcribed_RNA"/>
</dbReference>
<dbReference type="InterPro" id="IPR051091">
    <property type="entry name" value="O-Glucosyltr/Glycosyltrsf_90"/>
</dbReference>
<dbReference type="Gene3D" id="2.60.40.10">
    <property type="entry name" value="Immunoglobulins"/>
    <property type="match status" value="1"/>
</dbReference>
<evidence type="ECO:0000256" key="4">
    <source>
        <dbReference type="ARBA" id="ARBA00022729"/>
    </source>
</evidence>
<dbReference type="SMART" id="SM00672">
    <property type="entry name" value="CAP10"/>
    <property type="match status" value="1"/>
</dbReference>
<dbReference type="InterPro" id="IPR014756">
    <property type="entry name" value="Ig_E-set"/>
</dbReference>
<feature type="domain" description="Glycosyl transferase CAP10" evidence="13">
    <location>
        <begin position="234"/>
        <end position="478"/>
    </location>
</feature>
<dbReference type="Pfam" id="PF05686">
    <property type="entry name" value="Glyco_transf_90"/>
    <property type="match status" value="1"/>
</dbReference>
<comment type="catalytic activity">
    <reaction evidence="9">
        <text>L-seryl-[EGF-like domain protein] + UDP-alpha-D-xylose = 3-O-(beta-D-xylosyl)-L-seryl-[EGF-like domain protein] + UDP + H(+)</text>
        <dbReference type="Rhea" id="RHEA:62016"/>
        <dbReference type="Rhea" id="RHEA-COMP:16010"/>
        <dbReference type="Rhea" id="RHEA-COMP:16011"/>
        <dbReference type="ChEBI" id="CHEBI:15378"/>
        <dbReference type="ChEBI" id="CHEBI:29999"/>
        <dbReference type="ChEBI" id="CHEBI:57632"/>
        <dbReference type="ChEBI" id="CHEBI:58223"/>
        <dbReference type="ChEBI" id="CHEBI:132085"/>
    </reaction>
</comment>
<dbReference type="InterPro" id="IPR006598">
    <property type="entry name" value="CAP10"/>
</dbReference>
<evidence type="ECO:0000259" key="13">
    <source>
        <dbReference type="SMART" id="SM00672"/>
    </source>
</evidence>
<comment type="pathway">
    <text evidence="7">Protein modification.</text>
</comment>
<keyword evidence="5" id="KW-0256">Endoplasmic reticulum</keyword>
<evidence type="ECO:0000256" key="1">
    <source>
        <dbReference type="ARBA" id="ARBA00004319"/>
    </source>
</evidence>
<dbReference type="AlphaFoldDB" id="A0A147BSQ6"/>
<dbReference type="InterPro" id="IPR013783">
    <property type="entry name" value="Ig-like_fold"/>
</dbReference>
<accession>A0A147BSQ6</accession>
<evidence type="ECO:0000256" key="10">
    <source>
        <dbReference type="ARBA" id="ARBA00049246"/>
    </source>
</evidence>
<organism evidence="14">
    <name type="scientific">Ixodes ricinus</name>
    <name type="common">Common tick</name>
    <name type="synonym">Acarus ricinus</name>
    <dbReference type="NCBI Taxonomy" id="34613"/>
    <lineage>
        <taxon>Eukaryota</taxon>
        <taxon>Metazoa</taxon>
        <taxon>Ecdysozoa</taxon>
        <taxon>Arthropoda</taxon>
        <taxon>Chelicerata</taxon>
        <taxon>Arachnida</taxon>
        <taxon>Acari</taxon>
        <taxon>Parasitiformes</taxon>
        <taxon>Ixodida</taxon>
        <taxon>Ixodoidea</taxon>
        <taxon>Ixodidae</taxon>
        <taxon>Ixodinae</taxon>
        <taxon>Ixodes</taxon>
    </lineage>
</organism>
<dbReference type="InterPro" id="IPR017868">
    <property type="entry name" value="Filamin/ABP280_repeat-like"/>
</dbReference>
<dbReference type="PANTHER" id="PTHR12203:SF122">
    <property type="entry name" value="GLYCOSYL TRANSFERASE CAP10 DOMAIN-CONTAINING PROTEIN"/>
    <property type="match status" value="1"/>
</dbReference>
<dbReference type="PROSITE" id="PS50194">
    <property type="entry name" value="FILAMIN_REPEAT"/>
    <property type="match status" value="1"/>
</dbReference>
<name>A0A147BSQ6_IXORI</name>
<evidence type="ECO:0000256" key="9">
    <source>
        <dbReference type="ARBA" id="ARBA00047553"/>
    </source>
</evidence>
<protein>
    <submittedName>
        <fullName evidence="14">Putative endoplasmic reticulum protein ep58</fullName>
    </submittedName>
</protein>
<evidence type="ECO:0000256" key="11">
    <source>
        <dbReference type="PROSITE-ProRule" id="PRU00087"/>
    </source>
</evidence>
<comment type="function">
    <text evidence="8">Protein O-glucosyltransferase. Catalyzes the reaction that attaches glucose through an O-glycosidic linkage to a conserved serine residue found in the consensus sequence C-X-S-X-[PA]-C in epidermal growth factor-like repeats. Regulates Notch signaling by glucosylating Notch in the ER, glucosylation is required for the correct folding and cleavage of Notch.</text>
</comment>
<keyword evidence="6" id="KW-0325">Glycoprotein</keyword>
<comment type="subcellular location">
    <subcellularLocation>
        <location evidence="1">Endoplasmic reticulum lumen</location>
    </subcellularLocation>
</comment>
<evidence type="ECO:0000256" key="8">
    <source>
        <dbReference type="ARBA" id="ARBA00045690"/>
    </source>
</evidence>
<reference evidence="14" key="1">
    <citation type="journal article" date="2018" name="PLoS Negl. Trop. Dis.">
        <title>Sialome diversity of ticks revealed by RNAseq of single tick salivary glands.</title>
        <authorList>
            <person name="Perner J."/>
            <person name="Kropackova S."/>
            <person name="Kopacek P."/>
            <person name="Ribeiro J.M."/>
        </authorList>
    </citation>
    <scope>NUCLEOTIDE SEQUENCE</scope>
    <source>
        <strain evidence="14">Siblings of single egg batch collected in Ceske Budejovice</strain>
        <tissue evidence="14">Salivary glands</tissue>
    </source>
</reference>
<evidence type="ECO:0000256" key="6">
    <source>
        <dbReference type="ARBA" id="ARBA00023180"/>
    </source>
</evidence>
<evidence type="ECO:0000256" key="12">
    <source>
        <dbReference type="SAM" id="SignalP"/>
    </source>
</evidence>
<evidence type="ECO:0000313" key="14">
    <source>
        <dbReference type="EMBL" id="JAR93799.1"/>
    </source>
</evidence>
<feature type="chain" id="PRO_5007542843" evidence="12">
    <location>
        <begin position="19"/>
        <end position="509"/>
    </location>
</feature>
<evidence type="ECO:0000256" key="5">
    <source>
        <dbReference type="ARBA" id="ARBA00022824"/>
    </source>
</evidence>
<keyword evidence="3" id="KW-0808">Transferase</keyword>